<gene>
    <name evidence="1" type="ORF">EV192_104679</name>
</gene>
<accession>A0A4R2JRJ8</accession>
<proteinExistence type="predicted"/>
<dbReference type="SUPFAM" id="SSF53335">
    <property type="entry name" value="S-adenosyl-L-methionine-dependent methyltransferases"/>
    <property type="match status" value="1"/>
</dbReference>
<dbReference type="GO" id="GO:0008168">
    <property type="term" value="F:methyltransferase activity"/>
    <property type="evidence" value="ECO:0007669"/>
    <property type="project" value="UniProtKB-KW"/>
</dbReference>
<keyword evidence="2" id="KW-1185">Reference proteome</keyword>
<reference evidence="1 2" key="1">
    <citation type="submission" date="2019-03" db="EMBL/GenBank/DDBJ databases">
        <title>Genomic Encyclopedia of Type Strains, Phase IV (KMG-IV): sequencing the most valuable type-strain genomes for metagenomic binning, comparative biology and taxonomic classification.</title>
        <authorList>
            <person name="Goeker M."/>
        </authorList>
    </citation>
    <scope>NUCLEOTIDE SEQUENCE [LARGE SCALE GENOMIC DNA]</scope>
    <source>
        <strain evidence="1 2">DSM 45934</strain>
    </source>
</reference>
<dbReference type="Pfam" id="PF01209">
    <property type="entry name" value="Ubie_methyltran"/>
    <property type="match status" value="1"/>
</dbReference>
<dbReference type="CDD" id="cd02440">
    <property type="entry name" value="AdoMet_MTases"/>
    <property type="match status" value="1"/>
</dbReference>
<dbReference type="InterPro" id="IPR029063">
    <property type="entry name" value="SAM-dependent_MTases_sf"/>
</dbReference>
<name>A0A4R2JRJ8_9PSEU</name>
<dbReference type="PANTHER" id="PTHR43591">
    <property type="entry name" value="METHYLTRANSFERASE"/>
    <property type="match status" value="1"/>
</dbReference>
<keyword evidence="1" id="KW-0489">Methyltransferase</keyword>
<evidence type="ECO:0000313" key="2">
    <source>
        <dbReference type="Proteomes" id="UP000295680"/>
    </source>
</evidence>
<comment type="caution">
    <text evidence="1">The sequence shown here is derived from an EMBL/GenBank/DDBJ whole genome shotgun (WGS) entry which is preliminary data.</text>
</comment>
<evidence type="ECO:0000313" key="1">
    <source>
        <dbReference type="EMBL" id="TCO59836.1"/>
    </source>
</evidence>
<organism evidence="1 2">
    <name type="scientific">Actinocrispum wychmicini</name>
    <dbReference type="NCBI Taxonomy" id="1213861"/>
    <lineage>
        <taxon>Bacteria</taxon>
        <taxon>Bacillati</taxon>
        <taxon>Actinomycetota</taxon>
        <taxon>Actinomycetes</taxon>
        <taxon>Pseudonocardiales</taxon>
        <taxon>Pseudonocardiaceae</taxon>
        <taxon>Actinocrispum</taxon>
    </lineage>
</organism>
<dbReference type="AlphaFoldDB" id="A0A4R2JRJ8"/>
<dbReference type="Proteomes" id="UP000295680">
    <property type="component" value="Unassembled WGS sequence"/>
</dbReference>
<dbReference type="Gene3D" id="3.40.50.150">
    <property type="entry name" value="Vaccinia Virus protein VP39"/>
    <property type="match status" value="1"/>
</dbReference>
<dbReference type="OrthoDB" id="9777638at2"/>
<protein>
    <submittedName>
        <fullName evidence="1">UbiE/COQ5 methyltransferase-like protein</fullName>
    </submittedName>
</protein>
<keyword evidence="1" id="KW-0808">Transferase</keyword>
<dbReference type="GO" id="GO:0032259">
    <property type="term" value="P:methylation"/>
    <property type="evidence" value="ECO:0007669"/>
    <property type="project" value="UniProtKB-KW"/>
</dbReference>
<sequence length="300" mass="32242">MPSPDEIRDGQRVTWAGLSAGWEKWDAVITDQLGPVSEAMIEGLDIADGRHHLDIASGTGEPGLSIARRSPKGRVVLTDLVAEMLDIAVRRAGARGVTNIETMVCSADDLPFDDATFDSVSVRFGYMFFPDVAKATAEFARVLKPGGRLCSSVWVGPEANPWTTIATQAIATEAVVTAPDRDGPNMFRCAAPGYVSALYEGAGLHDIAEWDVHVELRTESPEQYWEMISEHVSLAVAALAQVDEPARERIRAHAISKASAFEKGGKVRVPGVARCIVGTKQDALSTPSHADAATTFVNWT</sequence>
<dbReference type="EMBL" id="SLWS01000004">
    <property type="protein sequence ID" value="TCO59836.1"/>
    <property type="molecule type" value="Genomic_DNA"/>
</dbReference>